<evidence type="ECO:0000313" key="7">
    <source>
        <dbReference type="EMBL" id="KAK8858023.1"/>
    </source>
</evidence>
<accession>A0ABR2I659</accession>
<organism evidence="7 8">
    <name type="scientific">Tritrichomonas musculus</name>
    <dbReference type="NCBI Taxonomy" id="1915356"/>
    <lineage>
        <taxon>Eukaryota</taxon>
        <taxon>Metamonada</taxon>
        <taxon>Parabasalia</taxon>
        <taxon>Tritrichomonadida</taxon>
        <taxon>Tritrichomonadidae</taxon>
        <taxon>Tritrichomonas</taxon>
    </lineage>
</organism>
<keyword evidence="3" id="KW-0963">Cytoplasm</keyword>
<proteinExistence type="predicted"/>
<dbReference type="InterPro" id="IPR042618">
    <property type="entry name" value="IQCG"/>
</dbReference>
<keyword evidence="4" id="KW-0206">Cytoskeleton</keyword>
<name>A0ABR2I659_9EUKA</name>
<dbReference type="PANTHER" id="PTHR14871">
    <property type="entry name" value="DYNEIN REGULATORY COMPLEX PROTEIN 9"/>
    <property type="match status" value="1"/>
</dbReference>
<evidence type="ECO:0000256" key="4">
    <source>
        <dbReference type="ARBA" id="ARBA00023212"/>
    </source>
</evidence>
<keyword evidence="8" id="KW-1185">Reference proteome</keyword>
<keyword evidence="6" id="KW-0175">Coiled coil</keyword>
<keyword evidence="5" id="KW-0966">Cell projection</keyword>
<evidence type="ECO:0000313" key="8">
    <source>
        <dbReference type="Proteomes" id="UP001470230"/>
    </source>
</evidence>
<comment type="subcellular location">
    <subcellularLocation>
        <location evidence="2">Cell projection</location>
    </subcellularLocation>
    <subcellularLocation>
        <location evidence="1">Cytoplasm</location>
        <location evidence="1">Cytoskeleton</location>
    </subcellularLocation>
</comment>
<feature type="coiled-coil region" evidence="6">
    <location>
        <begin position="50"/>
        <end position="103"/>
    </location>
</feature>
<evidence type="ECO:0000256" key="2">
    <source>
        <dbReference type="ARBA" id="ARBA00004316"/>
    </source>
</evidence>
<evidence type="ECO:0000256" key="3">
    <source>
        <dbReference type="ARBA" id="ARBA00022490"/>
    </source>
</evidence>
<reference evidence="7 8" key="1">
    <citation type="submission" date="2024-04" db="EMBL/GenBank/DDBJ databases">
        <title>Tritrichomonas musculus Genome.</title>
        <authorList>
            <person name="Alves-Ferreira E."/>
            <person name="Grigg M."/>
            <person name="Lorenzi H."/>
            <person name="Galac M."/>
        </authorList>
    </citation>
    <scope>NUCLEOTIDE SEQUENCE [LARGE SCALE GENOMIC DNA]</scope>
    <source>
        <strain evidence="7 8">EAF2021</strain>
    </source>
</reference>
<evidence type="ECO:0008006" key="9">
    <source>
        <dbReference type="Google" id="ProtNLM"/>
    </source>
</evidence>
<dbReference type="Proteomes" id="UP001470230">
    <property type="component" value="Unassembled WGS sequence"/>
</dbReference>
<comment type="caution">
    <text evidence="7">The sequence shown here is derived from an EMBL/GenBank/DDBJ whole genome shotgun (WGS) entry which is preliminary data.</text>
</comment>
<dbReference type="EMBL" id="JAPFFF010000019">
    <property type="protein sequence ID" value="KAK8858023.1"/>
    <property type="molecule type" value="Genomic_DNA"/>
</dbReference>
<gene>
    <name evidence="7" type="ORF">M9Y10_013123</name>
</gene>
<evidence type="ECO:0000256" key="1">
    <source>
        <dbReference type="ARBA" id="ARBA00004245"/>
    </source>
</evidence>
<sequence>MTQCQLQPLEAICVAGAVEDCLDRLRVLQSLTPNVITQRDELSNILGDTVAQIIEQQKKCEANYERLVKQRSELKSLSNKTRYKQNQEAIEKQARELQELTCDLCKRLRESPNVSENLMKIQNLRTELITLFESFRAELLDKRTFVGIAQATNKKKEHYENMMQVIQQDKEMQRQIEELSQQIQKTEQEMQRKIETLDTQIKEQKEILVQKQSENEAEKAKRDDERNARMAAIMKMNQIAQGKLTKQLKAAKYESNNEQRVHAETKAYFQRRRAKINEETKYWTEKYDTESNDKTREFNNLTDRIEKATTEYTILKPKKEESDKLLKLELVRSEERARQIEIYSQQVSFMNKLKVLYVLRNRLRGPLPKPKGGKKKKK</sequence>
<dbReference type="PANTHER" id="PTHR14871:SF1">
    <property type="entry name" value="DYNEIN REGULATORY COMPLEX PROTEIN 9"/>
    <property type="match status" value="1"/>
</dbReference>
<evidence type="ECO:0000256" key="6">
    <source>
        <dbReference type="SAM" id="Coils"/>
    </source>
</evidence>
<protein>
    <recommendedName>
        <fullName evidence="9">Dynein regulatory complex protein 9</fullName>
    </recommendedName>
</protein>
<evidence type="ECO:0000256" key="5">
    <source>
        <dbReference type="ARBA" id="ARBA00023273"/>
    </source>
</evidence>
<feature type="coiled-coil region" evidence="6">
    <location>
        <begin position="148"/>
        <end position="228"/>
    </location>
</feature>